<proteinExistence type="predicted"/>
<organism evidence="1">
    <name type="scientific">Vibrio tasmaniensis</name>
    <dbReference type="NCBI Taxonomy" id="212663"/>
    <lineage>
        <taxon>Bacteria</taxon>
        <taxon>Pseudomonadati</taxon>
        <taxon>Pseudomonadota</taxon>
        <taxon>Gammaproteobacteria</taxon>
        <taxon>Vibrionales</taxon>
        <taxon>Vibrionaceae</taxon>
        <taxon>Vibrio</taxon>
    </lineage>
</organism>
<protein>
    <submittedName>
        <fullName evidence="1">Uncharacterized protein</fullName>
    </submittedName>
</protein>
<reference evidence="1" key="1">
    <citation type="journal article" date="2015" name="MBio">
        <title>Eco-Evolutionary Dynamics of Episomes among Ecologically Cohesive Bacterial Populations.</title>
        <authorList>
            <person name="Xue H."/>
            <person name="Cordero O.X."/>
            <person name="Camas F.M."/>
            <person name="Trimble W."/>
            <person name="Meyer F."/>
            <person name="Guglielmini J."/>
            <person name="Rocha E.P."/>
            <person name="Polz M.F."/>
        </authorList>
    </citation>
    <scope>NUCLEOTIDE SEQUENCE</scope>
    <source>
        <strain evidence="1">FF_112</strain>
    </source>
</reference>
<sequence length="55" mass="6100">MTLIQELKFWTDVIELAAIPADGECLTPTEQEVLSQTCRVLAQTANYAADQMEKA</sequence>
<accession>A0A0H3ZPL4</accession>
<dbReference type="AlphaFoldDB" id="A0A0H3ZPL4"/>
<evidence type="ECO:0000313" key="1">
    <source>
        <dbReference type="EMBL" id="AKN38140.1"/>
    </source>
</evidence>
<dbReference type="EMBL" id="KP795566">
    <property type="protein sequence ID" value="AKN38140.1"/>
    <property type="molecule type" value="Genomic_DNA"/>
</dbReference>
<name>A0A0H3ZPL4_9VIBR</name>